<organism evidence="3 4">
    <name type="scientific">Fusobacterium ulcerans 12-1B</name>
    <dbReference type="NCBI Taxonomy" id="457404"/>
    <lineage>
        <taxon>Bacteria</taxon>
        <taxon>Fusobacteriati</taxon>
        <taxon>Fusobacteriota</taxon>
        <taxon>Fusobacteriia</taxon>
        <taxon>Fusobacteriales</taxon>
        <taxon>Fusobacteriaceae</taxon>
        <taxon>Fusobacterium</taxon>
    </lineage>
</organism>
<dbReference type="HOGENOM" id="CLU_027488_3_0_0"/>
<accession>H1PVR3</accession>
<comment type="caution">
    <text evidence="3">The sequence shown here is derived from an EMBL/GenBank/DDBJ whole genome shotgun (WGS) entry which is preliminary data.</text>
</comment>
<dbReference type="Proteomes" id="UP000003233">
    <property type="component" value="Unassembled WGS sequence"/>
</dbReference>
<keyword evidence="4" id="KW-1185">Reference proteome</keyword>
<dbReference type="EMBL" id="AGWJ02000023">
    <property type="protein sequence ID" value="EHO79767.1"/>
    <property type="molecule type" value="Genomic_DNA"/>
</dbReference>
<feature type="compositionally biased region" description="Polar residues" evidence="1">
    <location>
        <begin position="8"/>
        <end position="21"/>
    </location>
</feature>
<dbReference type="RefSeq" id="WP_008698230.1">
    <property type="nucleotide sequence ID" value="NZ_KE161009.1"/>
</dbReference>
<evidence type="ECO:0000256" key="1">
    <source>
        <dbReference type="SAM" id="MobiDB-lite"/>
    </source>
</evidence>
<feature type="domain" description="Anti-CBASS protein Acb1-like N-terminal" evidence="2">
    <location>
        <begin position="45"/>
        <end position="391"/>
    </location>
</feature>
<evidence type="ECO:0000259" key="2">
    <source>
        <dbReference type="Pfam" id="PF06381"/>
    </source>
</evidence>
<dbReference type="AlphaFoldDB" id="H1PVR3"/>
<proteinExistence type="predicted"/>
<evidence type="ECO:0000313" key="3">
    <source>
        <dbReference type="EMBL" id="EHO79767.1"/>
    </source>
</evidence>
<dbReference type="InterPro" id="IPR024459">
    <property type="entry name" value="Acb1-like_N"/>
</dbReference>
<dbReference type="BioCyc" id="FSP457404-HMP:GTSQ-2532-MONOMER"/>
<dbReference type="PATRIC" id="fig|457404.5.peg.2644"/>
<protein>
    <submittedName>
        <fullName evidence="3">HI1409 family phage-associated protein</fullName>
    </submittedName>
</protein>
<reference evidence="3 4" key="1">
    <citation type="submission" date="2012-07" db="EMBL/GenBank/DDBJ databases">
        <title>The Genome Sequence of Fusobacterium ulcerans 12_1B.</title>
        <authorList>
            <consortium name="The Broad Institute Genome Sequencing Platform"/>
            <person name="Earl A."/>
            <person name="Ward D."/>
            <person name="Feldgarden M."/>
            <person name="Gevers D."/>
            <person name="Strauss J."/>
            <person name="Ambrose C.E."/>
            <person name="Allen-Vercoe E."/>
            <person name="Walker B."/>
            <person name="Young S.K."/>
            <person name="Zeng Q."/>
            <person name="Gargeya S."/>
            <person name="Fitzgerald M."/>
            <person name="Haas B."/>
            <person name="Abouelleil A."/>
            <person name="Alvarado L."/>
            <person name="Arachchi H.M."/>
            <person name="Berlin A.M."/>
            <person name="Chapman S.B."/>
            <person name="Goldberg J."/>
            <person name="Griggs A."/>
            <person name="Gujja S."/>
            <person name="Hansen M."/>
            <person name="Howarth C."/>
            <person name="Imamovic A."/>
            <person name="Larimer J."/>
            <person name="McCowen C."/>
            <person name="Montmayeur A."/>
            <person name="Murphy C."/>
            <person name="Neiman D."/>
            <person name="Pearson M."/>
            <person name="Priest M."/>
            <person name="Roberts A."/>
            <person name="Saif S."/>
            <person name="Shea T."/>
            <person name="Sisk P."/>
            <person name="Sykes S."/>
            <person name="Wortman J."/>
            <person name="Nusbaum C."/>
            <person name="Birren B."/>
        </authorList>
    </citation>
    <scope>NUCLEOTIDE SEQUENCE [LARGE SCALE GENOMIC DNA]</scope>
    <source>
        <strain evidence="3 4">12_1B</strain>
    </source>
</reference>
<name>H1PVR3_9FUSO</name>
<evidence type="ECO:0000313" key="4">
    <source>
        <dbReference type="Proteomes" id="UP000003233"/>
    </source>
</evidence>
<dbReference type="Pfam" id="PF06381">
    <property type="entry name" value="Phage_portal_3"/>
    <property type="match status" value="1"/>
</dbReference>
<gene>
    <name evidence="3" type="ORF">HMPREF0402_02506</name>
</gene>
<sequence length="430" mass="49459">MSKKNKKQNFLQSDNSNSTKGDTILDPVASQVVGEERRLQQKEIDVMHNDYAFCKRILREIAGASLKSGFIVKSGNEELDLKVMKRFTELECSDYIVELLINGLKDGICFMFPIIEGPNLETGKELDLRKINRIRDINLFYARDINQIQRQMDKTIERYGECKNIDFKNSYGKVQNVKIDSSWIITYEPYPRVDKYTPLSSEYGDSFYKALWDLLIVKDNGIWSVGQLAYAMLLKKLKIGDQTKLDSILNRIGKDKYQVKKEMEINTSTLITLGKDDDLQAVGFTQGLNIKDLKDYIYNELSAALGIPMSKLVGSSQGALASAKEDSNRWYEYIEAFQKDNLDEILRKVIKLLYAEQKKYDIEFELEFNSIRAVDEKEKAEIEKIEAETLKINVEALIQMQKMIEGFEIDKATLESLKDSLLNKIKDLSI</sequence>
<feature type="region of interest" description="Disordered" evidence="1">
    <location>
        <begin position="1"/>
        <end position="23"/>
    </location>
</feature>